<organism evidence="3">
    <name type="scientific">Anisakis simplex</name>
    <name type="common">Herring worm</name>
    <dbReference type="NCBI Taxonomy" id="6269"/>
    <lineage>
        <taxon>Eukaryota</taxon>
        <taxon>Metazoa</taxon>
        <taxon>Ecdysozoa</taxon>
        <taxon>Nematoda</taxon>
        <taxon>Chromadorea</taxon>
        <taxon>Rhabditida</taxon>
        <taxon>Spirurina</taxon>
        <taxon>Ascaridomorpha</taxon>
        <taxon>Ascaridoidea</taxon>
        <taxon>Anisakidae</taxon>
        <taxon>Anisakis</taxon>
        <taxon>Anisakis simplex complex</taxon>
    </lineage>
</organism>
<sequence>MPHFIEFARVSTTEYDEIVPMFKLRAFFRGESDDYFRFVQSPFYAMSATAKVRTRPVVFVNDINAGLEQLFESNRSTVSMEFGLEFHFSTDSLSRIRFANDAIRLFDFDAETTSVTSSLMQRFQQADNRLIINV</sequence>
<accession>A0A0M3K5W3</accession>
<name>A0A0M3K5W3_ANISI</name>
<keyword evidence="2" id="KW-1185">Reference proteome</keyword>
<proteinExistence type="predicted"/>
<dbReference type="OrthoDB" id="10451246at2759"/>
<evidence type="ECO:0000313" key="1">
    <source>
        <dbReference type="EMBL" id="VDK55969.1"/>
    </source>
</evidence>
<reference evidence="3" key="1">
    <citation type="submission" date="2017-02" db="UniProtKB">
        <authorList>
            <consortium name="WormBaseParasite"/>
        </authorList>
    </citation>
    <scope>IDENTIFICATION</scope>
</reference>
<dbReference type="EMBL" id="UYRR01032540">
    <property type="protein sequence ID" value="VDK55969.1"/>
    <property type="molecule type" value="Genomic_DNA"/>
</dbReference>
<dbReference type="Proteomes" id="UP000267096">
    <property type="component" value="Unassembled WGS sequence"/>
</dbReference>
<protein>
    <submittedName>
        <fullName evidence="3">Phage major capsid protein</fullName>
    </submittedName>
</protein>
<reference evidence="1 2" key="2">
    <citation type="submission" date="2018-11" db="EMBL/GenBank/DDBJ databases">
        <authorList>
            <consortium name="Pathogen Informatics"/>
        </authorList>
    </citation>
    <scope>NUCLEOTIDE SEQUENCE [LARGE SCALE GENOMIC DNA]</scope>
</reference>
<dbReference type="WBParaSite" id="ASIM_0001635401-mRNA-1">
    <property type="protein sequence ID" value="ASIM_0001635401-mRNA-1"/>
    <property type="gene ID" value="ASIM_0001635401"/>
</dbReference>
<dbReference type="AlphaFoldDB" id="A0A0M3K5W3"/>
<gene>
    <name evidence="1" type="ORF">ASIM_LOCUS15761</name>
</gene>
<evidence type="ECO:0000313" key="2">
    <source>
        <dbReference type="Proteomes" id="UP000267096"/>
    </source>
</evidence>
<evidence type="ECO:0000313" key="3">
    <source>
        <dbReference type="WBParaSite" id="ASIM_0001635401-mRNA-1"/>
    </source>
</evidence>